<dbReference type="Proteomes" id="UP000799291">
    <property type="component" value="Unassembled WGS sequence"/>
</dbReference>
<reference evidence="6" key="1">
    <citation type="journal article" date="2020" name="Stud. Mycol.">
        <title>101 Dothideomycetes genomes: a test case for predicting lifestyles and emergence of pathogens.</title>
        <authorList>
            <person name="Haridas S."/>
            <person name="Albert R."/>
            <person name="Binder M."/>
            <person name="Bloem J."/>
            <person name="Labutti K."/>
            <person name="Salamov A."/>
            <person name="Andreopoulos B."/>
            <person name="Baker S."/>
            <person name="Barry K."/>
            <person name="Bills G."/>
            <person name="Bluhm B."/>
            <person name="Cannon C."/>
            <person name="Castanera R."/>
            <person name="Culley D."/>
            <person name="Daum C."/>
            <person name="Ezra D."/>
            <person name="Gonzalez J."/>
            <person name="Henrissat B."/>
            <person name="Kuo A."/>
            <person name="Liang C."/>
            <person name="Lipzen A."/>
            <person name="Lutzoni F."/>
            <person name="Magnuson J."/>
            <person name="Mondo S."/>
            <person name="Nolan M."/>
            <person name="Ohm R."/>
            <person name="Pangilinan J."/>
            <person name="Park H.-J."/>
            <person name="Ramirez L."/>
            <person name="Alfaro M."/>
            <person name="Sun H."/>
            <person name="Tritt A."/>
            <person name="Yoshinaga Y."/>
            <person name="Zwiers L.-H."/>
            <person name="Turgeon B."/>
            <person name="Goodwin S."/>
            <person name="Spatafora J."/>
            <person name="Crous P."/>
            <person name="Grigoriev I."/>
        </authorList>
    </citation>
    <scope>NUCLEOTIDE SEQUENCE</scope>
    <source>
        <strain evidence="6">CBS 122367</strain>
    </source>
</reference>
<evidence type="ECO:0000259" key="4">
    <source>
        <dbReference type="Pfam" id="PF00441"/>
    </source>
</evidence>
<keyword evidence="7" id="KW-1185">Reference proteome</keyword>
<dbReference type="Gene3D" id="2.40.110.20">
    <property type="match status" value="1"/>
</dbReference>
<evidence type="ECO:0000256" key="3">
    <source>
        <dbReference type="ARBA" id="ARBA00022827"/>
    </source>
</evidence>
<dbReference type="SUPFAM" id="SSF56645">
    <property type="entry name" value="Acyl-CoA dehydrogenase NM domain-like"/>
    <property type="match status" value="1"/>
</dbReference>
<keyword evidence="2" id="KW-0285">Flavoprotein</keyword>
<feature type="domain" description="Acyl-CoA dehydrogenase/oxidase C-terminal" evidence="4">
    <location>
        <begin position="336"/>
        <end position="515"/>
    </location>
</feature>
<evidence type="ECO:0008006" key="8">
    <source>
        <dbReference type="Google" id="ProtNLM"/>
    </source>
</evidence>
<accession>A0A6G1JD14</accession>
<organism evidence="6 7">
    <name type="scientific">Lentithecium fluviatile CBS 122367</name>
    <dbReference type="NCBI Taxonomy" id="1168545"/>
    <lineage>
        <taxon>Eukaryota</taxon>
        <taxon>Fungi</taxon>
        <taxon>Dikarya</taxon>
        <taxon>Ascomycota</taxon>
        <taxon>Pezizomycotina</taxon>
        <taxon>Dothideomycetes</taxon>
        <taxon>Pleosporomycetidae</taxon>
        <taxon>Pleosporales</taxon>
        <taxon>Massarineae</taxon>
        <taxon>Lentitheciaceae</taxon>
        <taxon>Lentithecium</taxon>
    </lineage>
</organism>
<dbReference type="InterPro" id="IPR009075">
    <property type="entry name" value="AcylCo_DH/oxidase_C"/>
</dbReference>
<evidence type="ECO:0000256" key="1">
    <source>
        <dbReference type="ARBA" id="ARBA00009347"/>
    </source>
</evidence>
<dbReference type="InterPro" id="IPR052904">
    <property type="entry name" value="Acyl-CoA_dehydrogenase-like"/>
</dbReference>
<dbReference type="InterPro" id="IPR036250">
    <property type="entry name" value="AcylCo_DH-like_C"/>
</dbReference>
<dbReference type="PANTHER" id="PTHR42707:SF2">
    <property type="entry name" value="ACD11 DEHYDROGENASE"/>
    <property type="match status" value="1"/>
</dbReference>
<evidence type="ECO:0000313" key="7">
    <source>
        <dbReference type="Proteomes" id="UP000799291"/>
    </source>
</evidence>
<dbReference type="OrthoDB" id="10251155at2759"/>
<dbReference type="GO" id="GO:0003995">
    <property type="term" value="F:acyl-CoA dehydrogenase activity"/>
    <property type="evidence" value="ECO:0007669"/>
    <property type="project" value="TreeGrafter"/>
</dbReference>
<dbReference type="SUPFAM" id="SSF47203">
    <property type="entry name" value="Acyl-CoA dehydrogenase C-terminal domain-like"/>
    <property type="match status" value="1"/>
</dbReference>
<comment type="similarity">
    <text evidence="1">Belongs to the acyl-CoA dehydrogenase family.</text>
</comment>
<dbReference type="PANTHER" id="PTHR42707">
    <property type="entry name" value="ACYL-COA DEHYDROGENASE"/>
    <property type="match status" value="1"/>
</dbReference>
<protein>
    <recommendedName>
        <fullName evidence="8">Acyl-CoA dehydrogenase/oxidase C-terminal</fullName>
    </recommendedName>
</protein>
<gene>
    <name evidence="6" type="ORF">K458DRAFT_384611</name>
</gene>
<name>A0A6G1JD14_9PLEO</name>
<evidence type="ECO:0000259" key="5">
    <source>
        <dbReference type="Pfam" id="PF18158"/>
    </source>
</evidence>
<sequence>MTIASSSTSGFFQAAPALPPQYTAHDDAIAASDDKIIARILHLYLPPNIPHVAKHLHHLARRSLDPKVLVHATDAETNHPVLRPLNTFGDENKNDPLWTTAGWQKLKEIGYEEGVVAVAYDESQTTYNRRVYEFALNHLWSCTGTMTGCPMSMTDGAAKMLKKHLSDDDGDQPGRGRVFKEAIRRLTNRDPAIAWTSGQWMTERSGGSDVSGTETVATRLRPGELAQKAKTGKDVDAVGLPLGPWRIGGFKWFSSATDSEMTVMLARTDKGLSAFMAPMRRRVATPPNATGEEESFRTELNGIRIQRLKNKMGTKSLPTAELELTGTRAWLIGAEGQGVKEISAILNITRLYTSAGSTAGWGRGLAICRAYSKVRKVRQGLLKDIPAHLRWMSDETVKYWAATQFCFFGVALQGATEQDWDQMVANTKADKLVPKDKTHSMALLRLLTPVMKSRTSVASVHGLRECMECLGGVGYCENNEEGGLMNIAKVYRDTLVNPIWEGTVNVLAEDIVRVITDKRLGNGDILHNVFAGWVRGVLLSCSTAFDSEKKLVEERLQALLKLAEGATKEELLYRGRDFLEHFEVIVCTSLLMYDATANPSPVAEEAARRWASSKFQGPQLSPSIRTREDAVRVDRRIFLGNEDNHVSSAAKL</sequence>
<dbReference type="InterPro" id="IPR041504">
    <property type="entry name" value="AidB_N"/>
</dbReference>
<dbReference type="AlphaFoldDB" id="A0A6G1JD14"/>
<feature type="domain" description="Adaptive response protein AidB N-terminal" evidence="5">
    <location>
        <begin position="51"/>
        <end position="164"/>
    </location>
</feature>
<dbReference type="Pfam" id="PF18158">
    <property type="entry name" value="AidB_N"/>
    <property type="match status" value="1"/>
</dbReference>
<dbReference type="Gene3D" id="1.20.140.10">
    <property type="entry name" value="Butyryl-CoA Dehydrogenase, subunit A, domain 3"/>
    <property type="match status" value="1"/>
</dbReference>
<evidence type="ECO:0000313" key="6">
    <source>
        <dbReference type="EMBL" id="KAF2688426.1"/>
    </source>
</evidence>
<dbReference type="InterPro" id="IPR009100">
    <property type="entry name" value="AcylCoA_DH/oxidase_NM_dom_sf"/>
</dbReference>
<proteinExistence type="inferred from homology"/>
<evidence type="ECO:0000256" key="2">
    <source>
        <dbReference type="ARBA" id="ARBA00022630"/>
    </source>
</evidence>
<keyword evidence="3" id="KW-0274">FAD</keyword>
<dbReference type="EMBL" id="MU005573">
    <property type="protein sequence ID" value="KAF2688426.1"/>
    <property type="molecule type" value="Genomic_DNA"/>
</dbReference>
<dbReference type="Pfam" id="PF00441">
    <property type="entry name" value="Acyl-CoA_dh_1"/>
    <property type="match status" value="1"/>
</dbReference>